<gene>
    <name evidence="3" type="ORF">RRG08_007584</name>
</gene>
<dbReference type="InterPro" id="IPR016187">
    <property type="entry name" value="CTDL_fold"/>
</dbReference>
<dbReference type="PANTHER" id="PTHR24035">
    <property type="entry name" value="MULTIPLE EPIDERMAL GROWTH FACTOR-LIKE DOMAINS PROTEIN"/>
    <property type="match status" value="1"/>
</dbReference>
<evidence type="ECO:0000256" key="1">
    <source>
        <dbReference type="SAM" id="Phobius"/>
    </source>
</evidence>
<feature type="domain" description="C-type lectin" evidence="2">
    <location>
        <begin position="105"/>
        <end position="214"/>
    </location>
</feature>
<dbReference type="SUPFAM" id="SSF56436">
    <property type="entry name" value="C-type lectin-like"/>
    <property type="match status" value="1"/>
</dbReference>
<dbReference type="Gene3D" id="2.170.300.10">
    <property type="entry name" value="Tie2 ligand-binding domain superfamily"/>
    <property type="match status" value="1"/>
</dbReference>
<dbReference type="InterPro" id="IPR001304">
    <property type="entry name" value="C-type_lectin-like"/>
</dbReference>
<dbReference type="Pfam" id="PF00059">
    <property type="entry name" value="Lectin_C"/>
    <property type="match status" value="1"/>
</dbReference>
<dbReference type="InterPro" id="IPR009030">
    <property type="entry name" value="Growth_fac_rcpt_cys_sf"/>
</dbReference>
<protein>
    <recommendedName>
        <fullName evidence="2">C-type lectin domain-containing protein</fullName>
    </recommendedName>
</protein>
<keyword evidence="1" id="KW-1133">Transmembrane helix</keyword>
<dbReference type="EMBL" id="JAWDGP010000248">
    <property type="protein sequence ID" value="KAK3802318.1"/>
    <property type="molecule type" value="Genomic_DNA"/>
</dbReference>
<reference evidence="3" key="1">
    <citation type="journal article" date="2023" name="G3 (Bethesda)">
        <title>A reference genome for the long-term kleptoplast-retaining sea slug Elysia crispata morphotype clarki.</title>
        <authorList>
            <person name="Eastman K.E."/>
            <person name="Pendleton A.L."/>
            <person name="Shaikh M.A."/>
            <person name="Suttiyut T."/>
            <person name="Ogas R."/>
            <person name="Tomko P."/>
            <person name="Gavelis G."/>
            <person name="Widhalm J.R."/>
            <person name="Wisecaver J.H."/>
        </authorList>
    </citation>
    <scope>NUCLEOTIDE SEQUENCE</scope>
    <source>
        <strain evidence="3">ECLA1</strain>
    </source>
</reference>
<dbReference type="PANTHER" id="PTHR24035:SF109">
    <property type="entry name" value="PROTEIN DRAPER"/>
    <property type="match status" value="1"/>
</dbReference>
<dbReference type="AlphaFoldDB" id="A0AAE1EDV0"/>
<dbReference type="CDD" id="cd00037">
    <property type="entry name" value="CLECT"/>
    <property type="match status" value="1"/>
</dbReference>
<dbReference type="SUPFAM" id="SSF57184">
    <property type="entry name" value="Growth factor receptor domain"/>
    <property type="match status" value="1"/>
</dbReference>
<evidence type="ECO:0000313" key="3">
    <source>
        <dbReference type="EMBL" id="KAK3802318.1"/>
    </source>
</evidence>
<sequence length="424" mass="48210">MLDPKLHQSHIRRHVFTVQNSQTPPTRMRPGVELYLGNDKPNEMVTTWSDIILGCYPVTQEELPFYSTYPEYFHAEYPYSHLLFPKSKPKDLSMDQDRRSQTGRRKTWFRARDGCKTVGADLLINHSKEKEKLIYEGKRSYDNFEFWIGLNDRSHEGDFNWLDKKEKITGVPWKDNKTGRYNKGKNCVVIVRKRNQDAHFLDQPCFLKAFYMCEFYTTCANQTYGANCSKKCSTNCRGPNSDCEDVNGFCIFGCDDGYQGVKCKQACDSNKFGANCSKTCSERCGGPKKTCNNVNGFCTSGCIDGYQGQRCQDPCDSKKFGANCSKRCSERCGGPNKACNNVNGFCTSGCIDGYQGQRCQDLRGPQSTPESKNYSKTIIFVSSLLLSACLVCAAFFLHLEENDEFWKPKTKQQEPVRKSKIDPA</sequence>
<dbReference type="Gene3D" id="3.10.100.10">
    <property type="entry name" value="Mannose-Binding Protein A, subunit A"/>
    <property type="match status" value="1"/>
</dbReference>
<dbReference type="InterPro" id="IPR052108">
    <property type="entry name" value="MEGF/SIB"/>
</dbReference>
<dbReference type="PROSITE" id="PS50041">
    <property type="entry name" value="C_TYPE_LECTIN_2"/>
    <property type="match status" value="1"/>
</dbReference>
<organism evidence="3 4">
    <name type="scientific">Elysia crispata</name>
    <name type="common">lettuce slug</name>
    <dbReference type="NCBI Taxonomy" id="231223"/>
    <lineage>
        <taxon>Eukaryota</taxon>
        <taxon>Metazoa</taxon>
        <taxon>Spiralia</taxon>
        <taxon>Lophotrochozoa</taxon>
        <taxon>Mollusca</taxon>
        <taxon>Gastropoda</taxon>
        <taxon>Heterobranchia</taxon>
        <taxon>Euthyneura</taxon>
        <taxon>Panpulmonata</taxon>
        <taxon>Sacoglossa</taxon>
        <taxon>Placobranchoidea</taxon>
        <taxon>Plakobranchidae</taxon>
        <taxon>Elysia</taxon>
    </lineage>
</organism>
<evidence type="ECO:0000259" key="2">
    <source>
        <dbReference type="PROSITE" id="PS50041"/>
    </source>
</evidence>
<keyword evidence="4" id="KW-1185">Reference proteome</keyword>
<comment type="caution">
    <text evidence="3">The sequence shown here is derived from an EMBL/GenBank/DDBJ whole genome shotgun (WGS) entry which is preliminary data.</text>
</comment>
<feature type="transmembrane region" description="Helical" evidence="1">
    <location>
        <begin position="378"/>
        <end position="399"/>
    </location>
</feature>
<proteinExistence type="predicted"/>
<keyword evidence="1" id="KW-0472">Membrane</keyword>
<keyword evidence="1" id="KW-0812">Transmembrane</keyword>
<dbReference type="SMART" id="SM00034">
    <property type="entry name" value="CLECT"/>
    <property type="match status" value="1"/>
</dbReference>
<dbReference type="InterPro" id="IPR016186">
    <property type="entry name" value="C-type_lectin-like/link_sf"/>
</dbReference>
<accession>A0AAE1EDV0</accession>
<name>A0AAE1EDV0_9GAST</name>
<dbReference type="Proteomes" id="UP001283361">
    <property type="component" value="Unassembled WGS sequence"/>
</dbReference>
<evidence type="ECO:0000313" key="4">
    <source>
        <dbReference type="Proteomes" id="UP001283361"/>
    </source>
</evidence>